<dbReference type="AlphaFoldDB" id="A0A0A1U8L1"/>
<evidence type="ECO:0000259" key="18">
    <source>
        <dbReference type="Pfam" id="PF16212"/>
    </source>
</evidence>
<dbReference type="Gene3D" id="3.40.50.1000">
    <property type="entry name" value="HAD superfamily/HAD-like"/>
    <property type="match status" value="1"/>
</dbReference>
<feature type="binding site" evidence="14">
    <location>
        <position position="628"/>
    </location>
    <ligand>
        <name>ATP</name>
        <dbReference type="ChEBI" id="CHEBI:30616"/>
    </ligand>
</feature>
<dbReference type="InterPro" id="IPR008250">
    <property type="entry name" value="ATPase_P-typ_transduc_dom_A_sf"/>
</dbReference>
<dbReference type="GO" id="GO:0140326">
    <property type="term" value="F:ATPase-coupled intramembrane lipid transporter activity"/>
    <property type="evidence" value="ECO:0007669"/>
    <property type="project" value="UniProtKB-EC"/>
</dbReference>
<evidence type="ECO:0000256" key="5">
    <source>
        <dbReference type="ARBA" id="ARBA00022723"/>
    </source>
</evidence>
<keyword evidence="10 16" id="KW-1133">Transmembrane helix</keyword>
<comment type="similarity">
    <text evidence="2 16">Belongs to the cation transport ATPase (P-type) (TC 3.A.3) family. Type IV subfamily.</text>
</comment>
<keyword evidence="4 16" id="KW-0812">Transmembrane</keyword>
<sequence length="965" mass="110232">MYNEETKSFDTKVKWSQITSGQILKIDCNQIIPADIVPLVSTNENGIVYVQTTALDGETDFKSVLVPSHFQNRELDDISNIEITLHTERPTPSFESFKAYFEEDKNKISLSSKNLLLQGTVLKNTDSVMGVVCYCGSDTKLSLNQTKPRLKKSTTNSRFNQFVLFMIVFQTVVCLLLAVFSALDFKQYNDLKNGFWYLSKEDISPVFFGVKKFFGFFTLMNNMIPISCQVTLETVKFLQGIFIEIDNDLKMDILKIECNKDGDMNEKIKKVGARANSTILNDELGLAKYVLSDKTGTLTENCMVFKGASIHGKSFEESDLKNSECEIENTQKRELLLCMSLCNSVEVKNNEFCSNCPDEECLCIGAKMNHVELIFRSDNKIAVKLENKREEYKVLCVIPFSSYRKRMSVLLRDKYGGVTLWMKGADEVIFSLARDSRDNFEDERNIEDFSKEGFRTLLFAKREITETYFGEWFAKYENVIHNFEDDLKTEARKVELEKEIESDLTILGASKIEDKLQEGVKETIEMLKRGGLKVWVITGDRLETALNIGNSCGLIQSDIFCVKEIENLCETLEQIKRKLQSNLQNQKGENGGSGTVVIEGKLFETAENLHFNELSEVIKLSDSLICCRVTPLQKALIAKTVQKITKEIVITIGDGANDVPMINTGNVGIGIFGKEGTQAARASDFAIRRFKDIGKLVLFHGRECLYRNSLLIKLCFYKNIAMFFVLFYLAFLNNFSCETIYDDYMVALYNTFFTAIPPLLSAVFDKDVEWKIIKKVPQLNREMLLSKRSAFMSFVNWFVFGIYQSLVFFFFYYITTFTCDVTMFGLNGGIPYTSGLFTLGIILTILITMALQTKTWNYVLVFGHVISVVLTLLVFIVLSFYPNLSMMNFSWYGLVVLFQQPHFYLSVFAMVFMSVLPLLVNSSFKILLNPNDYDVARELFENKMGKKALNKERKWVQKEVEMQAV</sequence>
<dbReference type="GO" id="GO:0045332">
    <property type="term" value="P:phospholipid translocation"/>
    <property type="evidence" value="ECO:0007669"/>
    <property type="project" value="TreeGrafter"/>
</dbReference>
<dbReference type="KEGG" id="eiv:EIN_151610"/>
<dbReference type="GO" id="GO:0000287">
    <property type="term" value="F:magnesium ion binding"/>
    <property type="evidence" value="ECO:0007669"/>
    <property type="project" value="UniProtKB-UniRule"/>
</dbReference>
<dbReference type="Proteomes" id="UP000014680">
    <property type="component" value="Unassembled WGS sequence"/>
</dbReference>
<dbReference type="Pfam" id="PF16212">
    <property type="entry name" value="PhoLip_ATPase_C"/>
    <property type="match status" value="1"/>
</dbReference>
<evidence type="ECO:0000256" key="8">
    <source>
        <dbReference type="ARBA" id="ARBA00022842"/>
    </source>
</evidence>
<gene>
    <name evidence="19" type="ORF">EIN_151610</name>
</gene>
<keyword evidence="11 16" id="KW-0472">Membrane</keyword>
<feature type="transmembrane region" description="Helical" evidence="16">
    <location>
        <begin position="203"/>
        <end position="220"/>
    </location>
</feature>
<dbReference type="PANTHER" id="PTHR24092:SF180">
    <property type="entry name" value="PHOSPHOLIPID-TRANSPORTING ATPASE DNF1-RELATED"/>
    <property type="match status" value="1"/>
</dbReference>
<evidence type="ECO:0000256" key="11">
    <source>
        <dbReference type="ARBA" id="ARBA00023136"/>
    </source>
</evidence>
<dbReference type="GO" id="GO:0005886">
    <property type="term" value="C:plasma membrane"/>
    <property type="evidence" value="ECO:0007669"/>
    <property type="project" value="TreeGrafter"/>
</dbReference>
<evidence type="ECO:0000256" key="14">
    <source>
        <dbReference type="PIRSR" id="PIRSR606539-2"/>
    </source>
</evidence>
<dbReference type="GO" id="GO:0012505">
    <property type="term" value="C:endomembrane system"/>
    <property type="evidence" value="ECO:0007669"/>
    <property type="project" value="UniProtKB-SubCell"/>
</dbReference>
<dbReference type="InterPro" id="IPR023298">
    <property type="entry name" value="ATPase_P-typ_TM_dom_sf"/>
</dbReference>
<feature type="binding site" evidence="14">
    <location>
        <position position="634"/>
    </location>
    <ligand>
        <name>ATP</name>
        <dbReference type="ChEBI" id="CHEBI:30616"/>
    </ligand>
</feature>
<feature type="transmembrane region" description="Helical" evidence="16">
    <location>
        <begin position="901"/>
        <end position="920"/>
    </location>
</feature>
<dbReference type="SFLD" id="SFLDS00003">
    <property type="entry name" value="Haloacid_Dehalogenase"/>
    <property type="match status" value="1"/>
</dbReference>
<evidence type="ECO:0000256" key="2">
    <source>
        <dbReference type="ARBA" id="ARBA00008109"/>
    </source>
</evidence>
<feature type="binding site" evidence="14">
    <location>
        <position position="423"/>
    </location>
    <ligand>
        <name>ATP</name>
        <dbReference type="ChEBI" id="CHEBI:30616"/>
    </ligand>
</feature>
<dbReference type="InterPro" id="IPR006539">
    <property type="entry name" value="P-type_ATPase_IV"/>
</dbReference>
<proteinExistence type="inferred from homology"/>
<feature type="transmembrane region" description="Helical" evidence="16">
    <location>
        <begin position="162"/>
        <end position="183"/>
    </location>
</feature>
<organism evidence="19 20">
    <name type="scientific">Entamoeba invadens IP1</name>
    <dbReference type="NCBI Taxonomy" id="370355"/>
    <lineage>
        <taxon>Eukaryota</taxon>
        <taxon>Amoebozoa</taxon>
        <taxon>Evosea</taxon>
        <taxon>Archamoebae</taxon>
        <taxon>Mastigamoebida</taxon>
        <taxon>Entamoebidae</taxon>
        <taxon>Entamoeba</taxon>
    </lineage>
</organism>
<dbReference type="PANTHER" id="PTHR24092">
    <property type="entry name" value="PROBABLE PHOSPHOLIPID-TRANSPORTING ATPASE"/>
    <property type="match status" value="1"/>
</dbReference>
<feature type="binding site" evidence="15">
    <location>
        <position position="293"/>
    </location>
    <ligand>
        <name>Mg(2+)</name>
        <dbReference type="ChEBI" id="CHEBI:18420"/>
    </ligand>
</feature>
<keyword evidence="9 16" id="KW-1278">Translocase</keyword>
<keyword evidence="5 15" id="KW-0479">Metal-binding</keyword>
<dbReference type="InterPro" id="IPR023299">
    <property type="entry name" value="ATPase_P-typ_cyto_dom_N"/>
</dbReference>
<feature type="transmembrane region" description="Helical" evidence="16">
    <location>
        <begin position="744"/>
        <end position="764"/>
    </location>
</feature>
<feature type="binding site" evidence="14">
    <location>
        <position position="294"/>
    </location>
    <ligand>
        <name>ATP</name>
        <dbReference type="ChEBI" id="CHEBI:30616"/>
    </ligand>
</feature>
<feature type="binding site" evidence="15">
    <location>
        <position position="658"/>
    </location>
    <ligand>
        <name>Mg(2+)</name>
        <dbReference type="ChEBI" id="CHEBI:18420"/>
    </ligand>
</feature>
<reference evidence="19 20" key="1">
    <citation type="submission" date="2012-10" db="EMBL/GenBank/DDBJ databases">
        <authorList>
            <person name="Zafar N."/>
            <person name="Inman J."/>
            <person name="Hall N."/>
            <person name="Lorenzi H."/>
            <person name="Caler E."/>
        </authorList>
    </citation>
    <scope>NUCLEOTIDE SEQUENCE [LARGE SCALE GENOMIC DNA]</scope>
    <source>
        <strain evidence="19 20">IP1</strain>
    </source>
</reference>
<dbReference type="VEuPathDB" id="AmoebaDB:EIN_151610"/>
<dbReference type="EC" id="7.6.2.1" evidence="16"/>
<evidence type="ECO:0000256" key="15">
    <source>
        <dbReference type="PIRSR" id="PIRSR606539-3"/>
    </source>
</evidence>
<dbReference type="SFLD" id="SFLDF00027">
    <property type="entry name" value="p-type_atpase"/>
    <property type="match status" value="1"/>
</dbReference>
<keyword evidence="19" id="KW-0378">Hydrolase</keyword>
<evidence type="ECO:0000256" key="3">
    <source>
        <dbReference type="ARBA" id="ARBA00022448"/>
    </source>
</evidence>
<feature type="active site" description="4-aspartylphosphate intermediate" evidence="13">
    <location>
        <position position="293"/>
    </location>
</feature>
<dbReference type="SUPFAM" id="SSF81653">
    <property type="entry name" value="Calcium ATPase, transduction domain A"/>
    <property type="match status" value="1"/>
</dbReference>
<dbReference type="Gene3D" id="3.40.1110.10">
    <property type="entry name" value="Calcium-transporting ATPase, cytoplasmic domain N"/>
    <property type="match status" value="1"/>
</dbReference>
<dbReference type="InterPro" id="IPR001757">
    <property type="entry name" value="P_typ_ATPase"/>
</dbReference>
<feature type="transmembrane region" description="Helical" evidence="16">
    <location>
        <begin position="790"/>
        <end position="814"/>
    </location>
</feature>
<keyword evidence="6 14" id="KW-0547">Nucleotide-binding</keyword>
<dbReference type="SFLD" id="SFLDG00002">
    <property type="entry name" value="C1.7:_P-type_atpase_like"/>
    <property type="match status" value="1"/>
</dbReference>
<evidence type="ECO:0000256" key="12">
    <source>
        <dbReference type="ARBA" id="ARBA00034036"/>
    </source>
</evidence>
<dbReference type="GO" id="GO:0005524">
    <property type="term" value="F:ATP binding"/>
    <property type="evidence" value="ECO:0007669"/>
    <property type="project" value="UniProtKB-UniRule"/>
</dbReference>
<feature type="binding site" evidence="14">
    <location>
        <position position="540"/>
    </location>
    <ligand>
        <name>ATP</name>
        <dbReference type="ChEBI" id="CHEBI:30616"/>
    </ligand>
</feature>
<feature type="binding site" evidence="14">
    <location>
        <position position="658"/>
    </location>
    <ligand>
        <name>ATP</name>
        <dbReference type="ChEBI" id="CHEBI:30616"/>
    </ligand>
</feature>
<keyword evidence="7 14" id="KW-0067">ATP-binding</keyword>
<feature type="binding site" evidence="14">
    <location>
        <position position="538"/>
    </location>
    <ligand>
        <name>ATP</name>
        <dbReference type="ChEBI" id="CHEBI:30616"/>
    </ligand>
</feature>
<dbReference type="Gene3D" id="2.70.150.10">
    <property type="entry name" value="Calcium-transporting ATPase, cytoplasmic transduction domain A"/>
    <property type="match status" value="1"/>
</dbReference>
<comment type="subcellular location">
    <subcellularLocation>
        <location evidence="1">Endomembrane system</location>
        <topology evidence="1">Multi-pass membrane protein</topology>
    </subcellularLocation>
    <subcellularLocation>
        <location evidence="16">Membrane</location>
        <topology evidence="16">Multi-pass membrane protein</topology>
    </subcellularLocation>
</comment>
<dbReference type="RefSeq" id="XP_004258015.1">
    <property type="nucleotide sequence ID" value="XM_004257967.1"/>
</dbReference>
<feature type="binding site" evidence="14">
    <location>
        <position position="455"/>
    </location>
    <ligand>
        <name>ATP</name>
        <dbReference type="ChEBI" id="CHEBI:30616"/>
    </ligand>
</feature>
<feature type="domain" description="P-type ATPase C-terminal" evidence="18">
    <location>
        <begin position="680"/>
        <end position="931"/>
    </location>
</feature>
<evidence type="ECO:0000313" key="20">
    <source>
        <dbReference type="Proteomes" id="UP000014680"/>
    </source>
</evidence>
<dbReference type="SUPFAM" id="SSF56784">
    <property type="entry name" value="HAD-like"/>
    <property type="match status" value="1"/>
</dbReference>
<feature type="binding site" evidence="15">
    <location>
        <position position="654"/>
    </location>
    <ligand>
        <name>Mg(2+)</name>
        <dbReference type="ChEBI" id="CHEBI:18420"/>
    </ligand>
</feature>
<comment type="catalytic activity">
    <reaction evidence="12 16">
        <text>ATP + H2O + phospholipidSide 1 = ADP + phosphate + phospholipidSide 2.</text>
        <dbReference type="EC" id="7.6.2.1"/>
    </reaction>
</comment>
<feature type="binding site" evidence="15">
    <location>
        <position position="295"/>
    </location>
    <ligand>
        <name>Mg(2+)</name>
        <dbReference type="ChEBI" id="CHEBI:18420"/>
    </ligand>
</feature>
<dbReference type="GeneID" id="14890332"/>
<keyword evidence="20" id="KW-1185">Reference proteome</keyword>
<feature type="transmembrane region" description="Helical" evidence="16">
    <location>
        <begin position="858"/>
        <end position="881"/>
    </location>
</feature>
<dbReference type="GO" id="GO:0016887">
    <property type="term" value="F:ATP hydrolysis activity"/>
    <property type="evidence" value="ECO:0007669"/>
    <property type="project" value="InterPro"/>
</dbReference>
<feature type="binding site" evidence="14">
    <location>
        <position position="539"/>
    </location>
    <ligand>
        <name>ATP</name>
        <dbReference type="ChEBI" id="CHEBI:30616"/>
    </ligand>
</feature>
<feature type="binding site" evidence="14">
    <location>
        <position position="400"/>
    </location>
    <ligand>
        <name>ATP</name>
        <dbReference type="ChEBI" id="CHEBI:30616"/>
    </ligand>
</feature>
<dbReference type="InterPro" id="IPR032630">
    <property type="entry name" value="P_typ_ATPase_c"/>
</dbReference>
<protein>
    <recommendedName>
        <fullName evidence="16">Phospholipid-transporting ATPase</fullName>
        <ecNumber evidence="16">7.6.2.1</ecNumber>
    </recommendedName>
</protein>
<keyword evidence="17" id="KW-0175">Coiled coil</keyword>
<keyword evidence="3" id="KW-0813">Transport</keyword>
<dbReference type="PRINTS" id="PR00119">
    <property type="entry name" value="CATATPASE"/>
</dbReference>
<comment type="cofactor">
    <cofactor evidence="15">
        <name>Mg(2+)</name>
        <dbReference type="ChEBI" id="CHEBI:18420"/>
    </cofactor>
</comment>
<dbReference type="InterPro" id="IPR036412">
    <property type="entry name" value="HAD-like_sf"/>
</dbReference>
<evidence type="ECO:0000256" key="17">
    <source>
        <dbReference type="SAM" id="Coils"/>
    </source>
</evidence>
<evidence type="ECO:0000256" key="7">
    <source>
        <dbReference type="ARBA" id="ARBA00022840"/>
    </source>
</evidence>
<feature type="binding site" evidence="14">
    <location>
        <position position="657"/>
    </location>
    <ligand>
        <name>ATP</name>
        <dbReference type="ChEBI" id="CHEBI:30616"/>
    </ligand>
</feature>
<evidence type="ECO:0000256" key="13">
    <source>
        <dbReference type="PIRSR" id="PIRSR606539-1"/>
    </source>
</evidence>
<accession>A0A0A1U8L1</accession>
<evidence type="ECO:0000313" key="19">
    <source>
        <dbReference type="EMBL" id="ELP91244.1"/>
    </source>
</evidence>
<name>A0A0A1U8L1_ENTIV</name>
<evidence type="ECO:0000256" key="4">
    <source>
        <dbReference type="ARBA" id="ARBA00022692"/>
    </source>
</evidence>
<dbReference type="EMBL" id="KB206474">
    <property type="protein sequence ID" value="ELP91244.1"/>
    <property type="molecule type" value="Genomic_DNA"/>
</dbReference>
<dbReference type="OrthoDB" id="377733at2759"/>
<evidence type="ECO:0000256" key="16">
    <source>
        <dbReference type="RuleBase" id="RU362033"/>
    </source>
</evidence>
<dbReference type="SUPFAM" id="SSF81660">
    <property type="entry name" value="Metal cation-transporting ATPase, ATP-binding domain N"/>
    <property type="match status" value="1"/>
</dbReference>
<dbReference type="InterPro" id="IPR023214">
    <property type="entry name" value="HAD_sf"/>
</dbReference>
<feature type="binding site" evidence="14">
    <location>
        <position position="293"/>
    </location>
    <ligand>
        <name>ATP</name>
        <dbReference type="ChEBI" id="CHEBI:30616"/>
    </ligand>
</feature>
<feature type="binding site" evidence="14">
    <location>
        <position position="359"/>
    </location>
    <ligand>
        <name>ATP</name>
        <dbReference type="ChEBI" id="CHEBI:30616"/>
    </ligand>
</feature>
<evidence type="ECO:0000256" key="9">
    <source>
        <dbReference type="ARBA" id="ARBA00022967"/>
    </source>
</evidence>
<dbReference type="Pfam" id="PF13246">
    <property type="entry name" value="Cation_ATPase"/>
    <property type="match status" value="1"/>
</dbReference>
<dbReference type="NCBIfam" id="TIGR01494">
    <property type="entry name" value="ATPase_P-type"/>
    <property type="match status" value="1"/>
</dbReference>
<feature type="transmembrane region" description="Helical" evidence="16">
    <location>
        <begin position="710"/>
        <end position="732"/>
    </location>
</feature>
<feature type="coiled-coil region" evidence="17">
    <location>
        <begin position="562"/>
        <end position="589"/>
    </location>
</feature>
<dbReference type="OMA" id="MHSFWSW"/>
<feature type="transmembrane region" description="Helical" evidence="16">
    <location>
        <begin position="834"/>
        <end position="851"/>
    </location>
</feature>
<dbReference type="SUPFAM" id="SSF81665">
    <property type="entry name" value="Calcium ATPase, transmembrane domain M"/>
    <property type="match status" value="1"/>
</dbReference>
<evidence type="ECO:0000256" key="10">
    <source>
        <dbReference type="ARBA" id="ARBA00022989"/>
    </source>
</evidence>
<evidence type="ECO:0000256" key="1">
    <source>
        <dbReference type="ARBA" id="ARBA00004127"/>
    </source>
</evidence>
<feature type="binding site" evidence="14">
    <location>
        <position position="295"/>
    </location>
    <ligand>
        <name>ATP</name>
        <dbReference type="ChEBI" id="CHEBI:30616"/>
    </ligand>
</feature>
<evidence type="ECO:0000256" key="6">
    <source>
        <dbReference type="ARBA" id="ARBA00022741"/>
    </source>
</evidence>
<dbReference type="NCBIfam" id="TIGR01652">
    <property type="entry name" value="ATPase-Plipid"/>
    <property type="match status" value="1"/>
</dbReference>
<keyword evidence="8 15" id="KW-0460">Magnesium</keyword>
<dbReference type="InterPro" id="IPR044492">
    <property type="entry name" value="P_typ_ATPase_HD_dom"/>
</dbReference>